<organism evidence="4 5">
    <name type="scientific">Klebsormidium nitens</name>
    <name type="common">Green alga</name>
    <name type="synonym">Ulothrix nitens</name>
    <dbReference type="NCBI Taxonomy" id="105231"/>
    <lineage>
        <taxon>Eukaryota</taxon>
        <taxon>Viridiplantae</taxon>
        <taxon>Streptophyta</taxon>
        <taxon>Klebsormidiophyceae</taxon>
        <taxon>Klebsormidiales</taxon>
        <taxon>Klebsormidiaceae</taxon>
        <taxon>Klebsormidium</taxon>
    </lineage>
</organism>
<feature type="chain" id="PRO_5012349827" description="Transmembrane protein" evidence="3">
    <location>
        <begin position="32"/>
        <end position="1207"/>
    </location>
</feature>
<feature type="compositionally biased region" description="Polar residues" evidence="1">
    <location>
        <begin position="406"/>
        <end position="415"/>
    </location>
</feature>
<name>A0A1Y1HXY0_KLENI</name>
<feature type="region of interest" description="Disordered" evidence="1">
    <location>
        <begin position="786"/>
        <end position="820"/>
    </location>
</feature>
<feature type="compositionally biased region" description="Acidic residues" evidence="1">
    <location>
        <begin position="756"/>
        <end position="766"/>
    </location>
</feature>
<gene>
    <name evidence="4" type="ORF">KFL_000910300</name>
</gene>
<feature type="compositionally biased region" description="Low complexity" evidence="1">
    <location>
        <begin position="634"/>
        <end position="649"/>
    </location>
</feature>
<feature type="compositionally biased region" description="Basic and acidic residues" evidence="1">
    <location>
        <begin position="742"/>
        <end position="755"/>
    </location>
</feature>
<evidence type="ECO:0000313" key="5">
    <source>
        <dbReference type="Proteomes" id="UP000054558"/>
    </source>
</evidence>
<keyword evidence="2" id="KW-1133">Transmembrane helix</keyword>
<feature type="compositionally biased region" description="Basic and acidic residues" evidence="1">
    <location>
        <begin position="501"/>
        <end position="513"/>
    </location>
</feature>
<keyword evidence="5" id="KW-1185">Reference proteome</keyword>
<protein>
    <recommendedName>
        <fullName evidence="6">Transmembrane protein</fullName>
    </recommendedName>
</protein>
<dbReference type="EMBL" id="DF237040">
    <property type="protein sequence ID" value="GAQ81811.1"/>
    <property type="molecule type" value="Genomic_DNA"/>
</dbReference>
<dbReference type="Proteomes" id="UP000054558">
    <property type="component" value="Unassembled WGS sequence"/>
</dbReference>
<proteinExistence type="predicted"/>
<feature type="compositionally biased region" description="Basic and acidic residues" evidence="1">
    <location>
        <begin position="1039"/>
        <end position="1053"/>
    </location>
</feature>
<feature type="compositionally biased region" description="Basic and acidic residues" evidence="1">
    <location>
        <begin position="416"/>
        <end position="425"/>
    </location>
</feature>
<feature type="transmembrane region" description="Helical" evidence="2">
    <location>
        <begin position="339"/>
        <end position="365"/>
    </location>
</feature>
<reference evidence="4 5" key="1">
    <citation type="journal article" date="2014" name="Nat. Commun.">
        <title>Klebsormidium flaccidum genome reveals primary factors for plant terrestrial adaptation.</title>
        <authorList>
            <person name="Hori K."/>
            <person name="Maruyama F."/>
            <person name="Fujisawa T."/>
            <person name="Togashi T."/>
            <person name="Yamamoto N."/>
            <person name="Seo M."/>
            <person name="Sato S."/>
            <person name="Yamada T."/>
            <person name="Mori H."/>
            <person name="Tajima N."/>
            <person name="Moriyama T."/>
            <person name="Ikeuchi M."/>
            <person name="Watanabe M."/>
            <person name="Wada H."/>
            <person name="Kobayashi K."/>
            <person name="Saito M."/>
            <person name="Masuda T."/>
            <person name="Sasaki-Sekimoto Y."/>
            <person name="Mashiguchi K."/>
            <person name="Awai K."/>
            <person name="Shimojima M."/>
            <person name="Masuda S."/>
            <person name="Iwai M."/>
            <person name="Nobusawa T."/>
            <person name="Narise T."/>
            <person name="Kondo S."/>
            <person name="Saito H."/>
            <person name="Sato R."/>
            <person name="Murakawa M."/>
            <person name="Ihara Y."/>
            <person name="Oshima-Yamada Y."/>
            <person name="Ohtaka K."/>
            <person name="Satoh M."/>
            <person name="Sonobe K."/>
            <person name="Ishii M."/>
            <person name="Ohtani R."/>
            <person name="Kanamori-Sato M."/>
            <person name="Honoki R."/>
            <person name="Miyazaki D."/>
            <person name="Mochizuki H."/>
            <person name="Umetsu J."/>
            <person name="Higashi K."/>
            <person name="Shibata D."/>
            <person name="Kamiya Y."/>
            <person name="Sato N."/>
            <person name="Nakamura Y."/>
            <person name="Tabata S."/>
            <person name="Ida S."/>
            <person name="Kurokawa K."/>
            <person name="Ohta H."/>
        </authorList>
    </citation>
    <scope>NUCLEOTIDE SEQUENCE [LARGE SCALE GENOMIC DNA]</scope>
    <source>
        <strain evidence="4 5">NIES-2285</strain>
    </source>
</reference>
<evidence type="ECO:0000256" key="2">
    <source>
        <dbReference type="SAM" id="Phobius"/>
    </source>
</evidence>
<feature type="compositionally biased region" description="Basic and acidic residues" evidence="1">
    <location>
        <begin position="555"/>
        <end position="565"/>
    </location>
</feature>
<feature type="region of interest" description="Disordered" evidence="1">
    <location>
        <begin position="726"/>
        <end position="768"/>
    </location>
</feature>
<feature type="region of interest" description="Disordered" evidence="1">
    <location>
        <begin position="290"/>
        <end position="335"/>
    </location>
</feature>
<evidence type="ECO:0000313" key="4">
    <source>
        <dbReference type="EMBL" id="GAQ81811.1"/>
    </source>
</evidence>
<feature type="region of interest" description="Disordered" evidence="1">
    <location>
        <begin position="448"/>
        <end position="565"/>
    </location>
</feature>
<feature type="region of interest" description="Disordered" evidence="1">
    <location>
        <begin position="1000"/>
        <end position="1065"/>
    </location>
</feature>
<evidence type="ECO:0000256" key="3">
    <source>
        <dbReference type="SAM" id="SignalP"/>
    </source>
</evidence>
<feature type="region of interest" description="Disordered" evidence="1">
    <location>
        <begin position="1101"/>
        <end position="1156"/>
    </location>
</feature>
<feature type="region of interest" description="Disordered" evidence="1">
    <location>
        <begin position="249"/>
        <end position="272"/>
    </location>
</feature>
<accession>A0A1Y1HXY0</accession>
<keyword evidence="2" id="KW-0812">Transmembrane</keyword>
<feature type="compositionally biased region" description="Basic and acidic residues" evidence="1">
    <location>
        <begin position="1000"/>
        <end position="1030"/>
    </location>
</feature>
<feature type="region of interest" description="Disordered" evidence="1">
    <location>
        <begin position="620"/>
        <end position="649"/>
    </location>
</feature>
<sequence>MGPPSHGGSVSFRVFTLCLLVGSWLVERGAAQCIPTTVEAKVPGLAVPYLSTCLNGSYSLKFADGVSSHTVVVTIQSPTGQTVSITGNLNSQITTLTVGQPNGLASTCQGLGIYARSETAPLAGAAAALVLKRPSGGLLKQSALTGDGGRTAVATCLGSSNQYQLLLSGADAPLPGSIFVQAFLTPTVCTGLIFDTTPDIPISLVPGQASVVKPSFNPPPNPSASAVNLGPSGTFTGPGFTITRPIQTQNQTTSPNLPGEPTANTANPPTNPVIYQSTPGTFPPVVDPRTGLVTPGGPIPVGTNPGGNPSRVTGSSPNPVPEGSSGPQSVSDSKESRKWVAIVVPMLVICVLTSVVGGLVFFFGLRNVRRTVTEQMAELRNALIGRSRSGSPRDYRQFAVAANQGRVNGVSSRSENLTRGRERDPPQNFSGEYDDLRWGAADVANPELGRTRSGLSRNQSGFGPDHSGFGRDESGLRQNGSSLVPPRRGVRPPNQETAFQTDRETGQHRRLERNPSQLPGVAGAGHVADSRGLHGQGSARTVRLDPNGDGQVRTGESRGRLREGSAEMKRTLTFPAAEEGTSISKLFSWARTKPADAPERSTAPLLPKARDPLRVGHVYVPSQPSWGQRTKPRTSAGDTAAAAAAPSADVMGARAQENDLEAARHSLSDLEEGPLGEHHGGGLIGGAHLPPLGRERPTYANQGMERTSAALGGASGMVAGRGLFRPKSGVPLANQDTLGRANRREPERRDGRVSDAEMEEEPLGDLDEGRQGVVIRGLGPIEESGLRSAVLGPGKTPNRWEKRGVPDRRKSVDSQSLGSTVTKRVSDIGRHVGGEKGATLLDKDWAVAKQETGDGAPQTKGEGLLFETQRFRENEKAFGVGSRLEKEARDGENNLGQAEGVSGFAEATAATREGYRVDDVRNPGLERTSGLQSSAEERSGRRNSVALSGERFRGVVYASPDPVKAESFDKVREWFSRGDHGESNPGGAFTAAECFGAERNGAERTGLERDGTQREKMEAGTRIKEEESRSKRQVAFESGRSERRGHSDRREVRNGNGIGRYVQAERSPLASNQDYWEKESLLFGKRPPRWDASPSKAAHVAQVSEGRNETIARGPQPTRATFRDDKASEKVGAKSGESGRARPSDTWQTGKLTRGGGDVLRAREKLAEELEAGGWTPDRADVEMVDCLLFDLPEMVASVQHLRSQLE</sequence>
<keyword evidence="3" id="KW-0732">Signal</keyword>
<feature type="region of interest" description="Disordered" evidence="1">
    <location>
        <begin position="406"/>
        <end position="435"/>
    </location>
</feature>
<evidence type="ECO:0000256" key="1">
    <source>
        <dbReference type="SAM" id="MobiDB-lite"/>
    </source>
</evidence>
<feature type="signal peptide" evidence="3">
    <location>
        <begin position="1"/>
        <end position="31"/>
    </location>
</feature>
<feature type="compositionally biased region" description="Basic and acidic residues" evidence="1">
    <location>
        <begin position="798"/>
        <end position="812"/>
    </location>
</feature>
<feature type="region of interest" description="Disordered" evidence="1">
    <location>
        <begin position="919"/>
        <end position="944"/>
    </location>
</feature>
<feature type="compositionally biased region" description="Polar residues" evidence="1">
    <location>
        <begin position="306"/>
        <end position="317"/>
    </location>
</feature>
<evidence type="ECO:0008006" key="6">
    <source>
        <dbReference type="Google" id="ProtNLM"/>
    </source>
</evidence>
<keyword evidence="2" id="KW-0472">Membrane</keyword>
<dbReference type="AlphaFoldDB" id="A0A1Y1HXY0"/>
<feature type="compositionally biased region" description="Basic and acidic residues" evidence="1">
    <location>
        <begin position="1121"/>
        <end position="1143"/>
    </location>
</feature>